<dbReference type="AlphaFoldDB" id="A0A420HNP5"/>
<dbReference type="EMBL" id="MCFK01006402">
    <property type="protein sequence ID" value="RKF58989.1"/>
    <property type="molecule type" value="Genomic_DNA"/>
</dbReference>
<organism evidence="1 2">
    <name type="scientific">Erysiphe neolycopersici</name>
    <dbReference type="NCBI Taxonomy" id="212602"/>
    <lineage>
        <taxon>Eukaryota</taxon>
        <taxon>Fungi</taxon>
        <taxon>Dikarya</taxon>
        <taxon>Ascomycota</taxon>
        <taxon>Pezizomycotina</taxon>
        <taxon>Leotiomycetes</taxon>
        <taxon>Erysiphales</taxon>
        <taxon>Erysiphaceae</taxon>
        <taxon>Erysiphe</taxon>
    </lineage>
</organism>
<gene>
    <name evidence="1" type="ORF">OnM2_064063</name>
</gene>
<accession>A0A420HNP5</accession>
<keyword evidence="2" id="KW-1185">Reference proteome</keyword>
<dbReference type="Proteomes" id="UP000286134">
    <property type="component" value="Unassembled WGS sequence"/>
</dbReference>
<proteinExistence type="predicted"/>
<sequence>MSCSYEPQRLKLAQAKCSTISKVVLRLQAMKSELDNLVINISTLRLPQLNDSYESIQASTSFARV</sequence>
<evidence type="ECO:0000313" key="2">
    <source>
        <dbReference type="Proteomes" id="UP000286134"/>
    </source>
</evidence>
<evidence type="ECO:0000313" key="1">
    <source>
        <dbReference type="EMBL" id="RKF58989.1"/>
    </source>
</evidence>
<reference evidence="1 2" key="1">
    <citation type="journal article" date="2018" name="BMC Genomics">
        <title>Comparative genome analyses reveal sequence features reflecting distinct modes of host-adaptation between dicot and monocot powdery mildew.</title>
        <authorList>
            <person name="Wu Y."/>
            <person name="Ma X."/>
            <person name="Pan Z."/>
            <person name="Kale S.D."/>
            <person name="Song Y."/>
            <person name="King H."/>
            <person name="Zhang Q."/>
            <person name="Presley C."/>
            <person name="Deng X."/>
            <person name="Wei C.I."/>
            <person name="Xiao S."/>
        </authorList>
    </citation>
    <scope>NUCLEOTIDE SEQUENCE [LARGE SCALE GENOMIC DNA]</scope>
    <source>
        <strain evidence="1">UMSG2</strain>
    </source>
</reference>
<protein>
    <submittedName>
        <fullName evidence="1">Uncharacterized protein</fullName>
    </submittedName>
</protein>
<comment type="caution">
    <text evidence="1">The sequence shown here is derived from an EMBL/GenBank/DDBJ whole genome shotgun (WGS) entry which is preliminary data.</text>
</comment>
<name>A0A420HNP5_9PEZI</name>